<dbReference type="InterPro" id="IPR013783">
    <property type="entry name" value="Ig-like_fold"/>
</dbReference>
<evidence type="ECO:0000256" key="1">
    <source>
        <dbReference type="SAM" id="Phobius"/>
    </source>
</evidence>
<dbReference type="InterPro" id="IPR036179">
    <property type="entry name" value="Ig-like_dom_sf"/>
</dbReference>
<gene>
    <name evidence="2" type="primary">RL11K</name>
</gene>
<reference evidence="2" key="1">
    <citation type="submission" date="2011-12" db="EMBL/GenBank/DDBJ databases">
        <title>Comparative genomics of primate cytomegaloviruses.</title>
        <authorList>
            <person name="Davison A.J."/>
            <person name="Holton M."/>
            <person name="Dolan A."/>
            <person name="Dargan D.J."/>
            <person name="Gatherer D."/>
            <person name="Hayward G.S."/>
        </authorList>
    </citation>
    <scope>NUCLEOTIDE SEQUENCE [LARGE SCALE GENOMIC DNA]</scope>
    <source>
        <strain evidence="2">Colburn</strain>
    </source>
</reference>
<evidence type="ECO:0000313" key="3">
    <source>
        <dbReference type="Proteomes" id="UP000113346"/>
    </source>
</evidence>
<keyword evidence="1" id="KW-0472">Membrane</keyword>
<organism evidence="2 3">
    <name type="scientific">Simian cytomegalovirus (strain Colburn)</name>
    <dbReference type="NCBI Taxonomy" id="50292"/>
    <lineage>
        <taxon>Viruses</taxon>
        <taxon>Duplodnaviria</taxon>
        <taxon>Heunggongvirae</taxon>
        <taxon>Peploviricota</taxon>
        <taxon>Herviviricetes</taxon>
        <taxon>Herpesvirales</taxon>
        <taxon>Orthoherpesviridae</taxon>
        <taxon>Betaherpesvirinae</taxon>
        <taxon>Cytomegalovirus</taxon>
        <taxon>Cytomegalovirus cercopithecinebeta5</taxon>
    </lineage>
</organism>
<dbReference type="SUPFAM" id="SSF48726">
    <property type="entry name" value="Immunoglobulin"/>
    <property type="match status" value="1"/>
</dbReference>
<dbReference type="EMBL" id="FJ483969">
    <property type="protein sequence ID" value="AEV80554.1"/>
    <property type="molecule type" value="Genomic_DNA"/>
</dbReference>
<name>G8XTR2_SCMVC</name>
<proteinExistence type="predicted"/>
<organismHost>
    <name type="scientific">Macaca</name>
    <name type="common">macaques</name>
    <dbReference type="NCBI Taxonomy" id="9539"/>
</organismHost>
<feature type="transmembrane region" description="Helical" evidence="1">
    <location>
        <begin position="206"/>
        <end position="224"/>
    </location>
</feature>
<keyword evidence="1" id="KW-0812">Transmembrane</keyword>
<sequence length="236" mass="26638">MHKQLLLLVLVVSVPIVINTHCPKENDYKHIKTLCEAGSGDSHSCPTKCNQTTATAGHNVTLGVHIQNKSYVFWYQEAGNTSRTLCQFTTDLVPCNIFNNQLKYQCLCNYSLLLVNVTTDYNGLYCLSYFSSAMNNYVDVCYNLTVRSANLKHTTIRRPGKSVSATQFVGLTAVRTTAHTYSNWINVKVEAINHTFEAQQSTANHMAWLAVPVLILIAIILWWLQMPRRRKCPSYA</sequence>
<accession>G8XTR2</accession>
<evidence type="ECO:0000313" key="2">
    <source>
        <dbReference type="EMBL" id="AEV80554.1"/>
    </source>
</evidence>
<keyword evidence="1" id="KW-1133">Transmembrane helix</keyword>
<dbReference type="Proteomes" id="UP000113346">
    <property type="component" value="Segment"/>
</dbReference>
<protein>
    <submittedName>
        <fullName evidence="2">Membrane protein RL11K</fullName>
    </submittedName>
</protein>
<dbReference type="Gene3D" id="2.60.40.10">
    <property type="entry name" value="Immunoglobulins"/>
    <property type="match status" value="1"/>
</dbReference>